<dbReference type="InterPro" id="IPR036390">
    <property type="entry name" value="WH_DNA-bd_sf"/>
</dbReference>
<evidence type="ECO:0000313" key="2">
    <source>
        <dbReference type="Proteomes" id="UP000177515"/>
    </source>
</evidence>
<proteinExistence type="predicted"/>
<protein>
    <recommendedName>
        <fullName evidence="3">MarR family transcriptional regulator</fullName>
    </recommendedName>
</protein>
<dbReference type="RefSeq" id="WP_071069879.1">
    <property type="nucleotide sequence ID" value="NZ_CP017754.1"/>
</dbReference>
<gene>
    <name evidence="1" type="ORF">BKK80_13630</name>
</gene>
<dbReference type="SUPFAM" id="SSF46785">
    <property type="entry name" value="Winged helix' DNA-binding domain"/>
    <property type="match status" value="1"/>
</dbReference>
<dbReference type="Proteomes" id="UP000177515">
    <property type="component" value="Chromosome 1"/>
</dbReference>
<accession>A0ABN4TQA5</accession>
<sequence>MNLPRHFTRTNVLTHLRENAGKRYTPTQIGHLFKRPTDQAREMLSELFEAGQVRRMVDGKTRMFFIPAPEELRERPTRIVGTGELRGWEASLRRFSDLCMLARG</sequence>
<evidence type="ECO:0000313" key="1">
    <source>
        <dbReference type="EMBL" id="AOZ06741.1"/>
    </source>
</evidence>
<organism evidence="1 2">
    <name type="scientific">Cupriavidus malaysiensis</name>
    <dbReference type="NCBI Taxonomy" id="367825"/>
    <lineage>
        <taxon>Bacteria</taxon>
        <taxon>Pseudomonadati</taxon>
        <taxon>Pseudomonadota</taxon>
        <taxon>Betaproteobacteria</taxon>
        <taxon>Burkholderiales</taxon>
        <taxon>Burkholderiaceae</taxon>
        <taxon>Cupriavidus</taxon>
    </lineage>
</organism>
<evidence type="ECO:0008006" key="3">
    <source>
        <dbReference type="Google" id="ProtNLM"/>
    </source>
</evidence>
<keyword evidence="2" id="KW-1185">Reference proteome</keyword>
<name>A0ABN4TQA5_9BURK</name>
<dbReference type="EMBL" id="CP017754">
    <property type="protein sequence ID" value="AOZ06741.1"/>
    <property type="molecule type" value="Genomic_DNA"/>
</dbReference>
<reference evidence="1 2" key="1">
    <citation type="submission" date="2016-10" db="EMBL/GenBank/DDBJ databases">
        <title>Complete genome sequences of three Cupriavidus strains isolated from various Malaysian environments.</title>
        <authorList>
            <person name="Abdullah A.A.-A."/>
            <person name="Shafie N.A.H."/>
            <person name="Lau N.S."/>
        </authorList>
    </citation>
    <scope>NUCLEOTIDE SEQUENCE [LARGE SCALE GENOMIC DNA]</scope>
    <source>
        <strain evidence="1 2">USMAA1020</strain>
    </source>
</reference>